<feature type="transmembrane region" description="Helical" evidence="14">
    <location>
        <begin position="573"/>
        <end position="597"/>
    </location>
</feature>
<feature type="transmembrane region" description="Helical" evidence="14">
    <location>
        <begin position="676"/>
        <end position="703"/>
    </location>
</feature>
<dbReference type="GO" id="GO:0004169">
    <property type="term" value="F:dolichyl-phosphate-mannose-protein mannosyltransferase activity"/>
    <property type="evidence" value="ECO:0007669"/>
    <property type="project" value="UniProtKB-UniRule"/>
</dbReference>
<evidence type="ECO:0000256" key="6">
    <source>
        <dbReference type="ARBA" id="ARBA00022679"/>
    </source>
</evidence>
<keyword evidence="8" id="KW-0677">Repeat</keyword>
<evidence type="ECO:0000256" key="9">
    <source>
        <dbReference type="ARBA" id="ARBA00022824"/>
    </source>
</evidence>
<feature type="transmembrane region" description="Helical" evidence="14">
    <location>
        <begin position="625"/>
        <end position="642"/>
    </location>
</feature>
<proteinExistence type="inferred from homology"/>
<evidence type="ECO:0000256" key="7">
    <source>
        <dbReference type="ARBA" id="ARBA00022692"/>
    </source>
</evidence>
<gene>
    <name evidence="16" type="ORF">C6P40_004486</name>
</gene>
<dbReference type="Pfam" id="PF16192">
    <property type="entry name" value="PMT_4TMC"/>
    <property type="match status" value="1"/>
</dbReference>
<dbReference type="SMART" id="SM00472">
    <property type="entry name" value="MIR"/>
    <property type="match status" value="2"/>
</dbReference>
<dbReference type="AlphaFoldDB" id="A0A9P6WPH1"/>
<evidence type="ECO:0000256" key="8">
    <source>
        <dbReference type="ARBA" id="ARBA00022737"/>
    </source>
</evidence>
<keyword evidence="6 14" id="KW-0808">Transferase</keyword>
<comment type="pathway">
    <text evidence="2 14">Protein modification; protein glycosylation.</text>
</comment>
<keyword evidence="17" id="KW-1185">Reference proteome</keyword>
<dbReference type="GO" id="GO:0005789">
    <property type="term" value="C:endoplasmic reticulum membrane"/>
    <property type="evidence" value="ECO:0007669"/>
    <property type="project" value="UniProtKB-SubCell"/>
</dbReference>
<dbReference type="Gene3D" id="2.80.10.50">
    <property type="match status" value="1"/>
</dbReference>
<keyword evidence="11 14" id="KW-0472">Membrane</keyword>
<dbReference type="PROSITE" id="PS50919">
    <property type="entry name" value="MIR"/>
    <property type="match status" value="1"/>
</dbReference>
<dbReference type="OrthoDB" id="292747at2759"/>
<dbReference type="InterPro" id="IPR016093">
    <property type="entry name" value="MIR_motif"/>
</dbReference>
<dbReference type="InterPro" id="IPR032421">
    <property type="entry name" value="PMT_4TMC"/>
</dbReference>
<evidence type="ECO:0000256" key="10">
    <source>
        <dbReference type="ARBA" id="ARBA00022989"/>
    </source>
</evidence>
<dbReference type="Pfam" id="PF02366">
    <property type="entry name" value="PMT"/>
    <property type="match status" value="1"/>
</dbReference>
<keyword evidence="10 14" id="KW-1133">Transmembrane helix</keyword>
<keyword evidence="7 14" id="KW-0812">Transmembrane</keyword>
<feature type="transmembrane region" description="Helical" evidence="14">
    <location>
        <begin position="178"/>
        <end position="195"/>
    </location>
</feature>
<dbReference type="Proteomes" id="UP000697127">
    <property type="component" value="Unassembled WGS sequence"/>
</dbReference>
<accession>A0A9P6WPH1</accession>
<evidence type="ECO:0000256" key="11">
    <source>
        <dbReference type="ARBA" id="ARBA00023136"/>
    </source>
</evidence>
<comment type="subcellular location">
    <subcellularLocation>
        <location evidence="1 14">Endoplasmic reticulum membrane</location>
        <topology evidence="1 14">Multi-pass membrane protein</topology>
    </subcellularLocation>
</comment>
<dbReference type="PANTHER" id="PTHR10050:SF46">
    <property type="entry name" value="PROTEIN O-MANNOSYL-TRANSFERASE 2"/>
    <property type="match status" value="1"/>
</dbReference>
<evidence type="ECO:0000256" key="5">
    <source>
        <dbReference type="ARBA" id="ARBA00022676"/>
    </source>
</evidence>
<evidence type="ECO:0000256" key="14">
    <source>
        <dbReference type="RuleBase" id="RU367007"/>
    </source>
</evidence>
<name>A0A9P6WPH1_9ASCO</name>
<evidence type="ECO:0000256" key="13">
    <source>
        <dbReference type="ARBA" id="ARBA00045102"/>
    </source>
</evidence>
<comment type="similarity">
    <text evidence="3 14">Belongs to the glycosyltransferase 39 family.</text>
</comment>
<feature type="transmembrane region" description="Helical" evidence="14">
    <location>
        <begin position="207"/>
        <end position="224"/>
    </location>
</feature>
<dbReference type="InterPro" id="IPR036300">
    <property type="entry name" value="MIR_dom_sf"/>
</dbReference>
<keyword evidence="5 14" id="KW-0328">Glycosyltransferase</keyword>
<dbReference type="PANTHER" id="PTHR10050">
    <property type="entry name" value="DOLICHYL-PHOSPHATE-MANNOSE--PROTEIN MANNOSYLTRANSFERASE"/>
    <property type="match status" value="1"/>
</dbReference>
<evidence type="ECO:0000256" key="2">
    <source>
        <dbReference type="ARBA" id="ARBA00004922"/>
    </source>
</evidence>
<keyword evidence="9 14" id="KW-0256">Endoplasmic reticulum</keyword>
<sequence>MPLEKARRPSLNPFLLLRGPVRPYVFTDNQETNSWLNFSLAERIHLTILFILALSTRLNRIGNPSYPVVDEFLSVQKVNNYIKGEFFLDYNPPFINLFYTLIAKLFGYGLKNFDIVNIGAEYITFPYYPLRIVSSFLGACSVILAYKTLRSTGVSHFISLFGSYLLSIENSMITQGRFIFKDGIYVFFIALFISSHKAEEVKKRFSFNWFIHVIISAVSLGLLMSSHWSGIFFVIYSFASHLLELWTLIGDVHITFKYALNNFIMKTSIYIFVTLAIYLSLFNLHFNYLDKVGEDYDSLSPYFQASLKDSHLENTFSNINFGSNIMIRNYKTGNYLHSHEDFFHSSSRQQVTMINTYDDYNNLFKITQLKGDLDNDTPVIPPFRVRIYHDRTDSSLVVDSANKPPLSEQEYNSLLTTDTNFNHNDENVKRYSFQLKMATNYCKNEAAKNALRTVDSVFQIYNEENSCYLLATPLHLHEGFSEGQKEVICIKEPNYEASLWFIDWNDNINYTDNKKRLVLNKLSFWEKLYEVHCKMFKKLYIGNPGYDEPSSNSNVFDFMFLKKGFIQWVTSDLVIYLLGNFIIYYLIAIAIIIYTAFKIFQISTFNPFQHSTSLDSPTYKYDRKTMDYLLLYALVIIPLTFVKIETHLFNYLPGVFIGVLLISQSFQWSFEKLTTLTYILVGVFTILATLAFVKFTPIIYGLTWTQEQCLKMMASPNWDRTICDSYSV</sequence>
<dbReference type="InterPro" id="IPR003342">
    <property type="entry name" value="ArnT-like_N"/>
</dbReference>
<evidence type="ECO:0000313" key="16">
    <source>
        <dbReference type="EMBL" id="KAG0689773.1"/>
    </source>
</evidence>
<feature type="transmembrane region" description="Helical" evidence="14">
    <location>
        <begin position="269"/>
        <end position="289"/>
    </location>
</feature>
<organism evidence="16 17">
    <name type="scientific">Pichia californica</name>
    <dbReference type="NCBI Taxonomy" id="460514"/>
    <lineage>
        <taxon>Eukaryota</taxon>
        <taxon>Fungi</taxon>
        <taxon>Dikarya</taxon>
        <taxon>Ascomycota</taxon>
        <taxon>Saccharomycotina</taxon>
        <taxon>Pichiomycetes</taxon>
        <taxon>Pichiales</taxon>
        <taxon>Pichiaceae</taxon>
        <taxon>Pichia</taxon>
    </lineage>
</organism>
<feature type="domain" description="MIR" evidence="15">
    <location>
        <begin position="316"/>
        <end position="369"/>
    </location>
</feature>
<protein>
    <recommendedName>
        <fullName evidence="4 14">Dolichyl-phosphate-mannose--protein mannosyltransferase</fullName>
        <ecNumber evidence="4 14">2.4.1.109</ecNumber>
    </recommendedName>
</protein>
<dbReference type="EMBL" id="PUHW01000061">
    <property type="protein sequence ID" value="KAG0689773.1"/>
    <property type="molecule type" value="Genomic_DNA"/>
</dbReference>
<evidence type="ECO:0000256" key="4">
    <source>
        <dbReference type="ARBA" id="ARBA00012839"/>
    </source>
</evidence>
<comment type="catalytic activity">
    <reaction evidence="12 14">
        <text>a di-trans,poly-cis-dolichyl beta-D-mannosyl phosphate + L-threonyl-[protein] = 3-O-(alpha-D-mannosyl)-L-threonyl-[protein] + a di-trans,poly-cis-dolichyl phosphate + H(+)</text>
        <dbReference type="Rhea" id="RHEA:53396"/>
        <dbReference type="Rhea" id="RHEA-COMP:11060"/>
        <dbReference type="Rhea" id="RHEA-COMP:13547"/>
        <dbReference type="Rhea" id="RHEA-COMP:19498"/>
        <dbReference type="Rhea" id="RHEA-COMP:19501"/>
        <dbReference type="ChEBI" id="CHEBI:15378"/>
        <dbReference type="ChEBI" id="CHEBI:30013"/>
        <dbReference type="ChEBI" id="CHEBI:57683"/>
        <dbReference type="ChEBI" id="CHEBI:58211"/>
        <dbReference type="ChEBI" id="CHEBI:137323"/>
        <dbReference type="EC" id="2.4.1.109"/>
    </reaction>
</comment>
<dbReference type="SUPFAM" id="SSF82109">
    <property type="entry name" value="MIR domain"/>
    <property type="match status" value="1"/>
</dbReference>
<evidence type="ECO:0000256" key="3">
    <source>
        <dbReference type="ARBA" id="ARBA00007222"/>
    </source>
</evidence>
<comment type="caution">
    <text evidence="16">The sequence shown here is derived from an EMBL/GenBank/DDBJ whole genome shotgun (WGS) entry which is preliminary data.</text>
</comment>
<comment type="function">
    <text evidence="14">Transfers mannose from Dol-P-mannose to Ser or Thr residues on proteins.</text>
</comment>
<evidence type="ECO:0000256" key="12">
    <source>
        <dbReference type="ARBA" id="ARBA00045085"/>
    </source>
</evidence>
<comment type="catalytic activity">
    <reaction evidence="13 14">
        <text>a di-trans,poly-cis-dolichyl beta-D-mannosyl phosphate + L-seryl-[protein] = 3-O-(alpha-D-mannosyl)-L-seryl-[protein] + a di-trans,poly-cis-dolichyl phosphate + H(+)</text>
        <dbReference type="Rhea" id="RHEA:17377"/>
        <dbReference type="Rhea" id="RHEA-COMP:9863"/>
        <dbReference type="Rhea" id="RHEA-COMP:13546"/>
        <dbReference type="Rhea" id="RHEA-COMP:19498"/>
        <dbReference type="Rhea" id="RHEA-COMP:19501"/>
        <dbReference type="ChEBI" id="CHEBI:15378"/>
        <dbReference type="ChEBI" id="CHEBI:29999"/>
        <dbReference type="ChEBI" id="CHEBI:57683"/>
        <dbReference type="ChEBI" id="CHEBI:58211"/>
        <dbReference type="ChEBI" id="CHEBI:137321"/>
        <dbReference type="EC" id="2.4.1.109"/>
    </reaction>
</comment>
<evidence type="ECO:0000313" key="17">
    <source>
        <dbReference type="Proteomes" id="UP000697127"/>
    </source>
</evidence>
<evidence type="ECO:0000256" key="1">
    <source>
        <dbReference type="ARBA" id="ARBA00004477"/>
    </source>
</evidence>
<evidence type="ECO:0000259" key="15">
    <source>
        <dbReference type="PROSITE" id="PS50919"/>
    </source>
</evidence>
<reference evidence="16" key="1">
    <citation type="submission" date="2020-11" db="EMBL/GenBank/DDBJ databases">
        <title>Kefir isolates.</title>
        <authorList>
            <person name="Marcisauskas S."/>
            <person name="Kim Y."/>
            <person name="Blasche S."/>
        </authorList>
    </citation>
    <scope>NUCLEOTIDE SEQUENCE</scope>
    <source>
        <strain evidence="16">Olga-1</strain>
    </source>
</reference>
<dbReference type="EC" id="2.4.1.109" evidence="4 14"/>
<dbReference type="InterPro" id="IPR027005">
    <property type="entry name" value="PMT-like"/>
</dbReference>
<feature type="transmembrane region" description="Helical" evidence="14">
    <location>
        <begin position="649"/>
        <end position="670"/>
    </location>
</feature>